<evidence type="ECO:0000313" key="3">
    <source>
        <dbReference type="EMBL" id="GLR26449.1"/>
    </source>
</evidence>
<dbReference type="Proteomes" id="UP001156664">
    <property type="component" value="Unassembled WGS sequence"/>
</dbReference>
<dbReference type="Pfam" id="PF00990">
    <property type="entry name" value="GGDEF"/>
    <property type="match status" value="1"/>
</dbReference>
<dbReference type="PROSITE" id="PS50883">
    <property type="entry name" value="EAL"/>
    <property type="match status" value="1"/>
</dbReference>
<evidence type="ECO:0000259" key="1">
    <source>
        <dbReference type="PROSITE" id="PS50883"/>
    </source>
</evidence>
<dbReference type="PANTHER" id="PTHR33121:SF23">
    <property type="entry name" value="CYCLIC DI-GMP PHOSPHODIESTERASE PDEB"/>
    <property type="match status" value="1"/>
</dbReference>
<dbReference type="SUPFAM" id="SSF55785">
    <property type="entry name" value="PYP-like sensor domain (PAS domain)"/>
    <property type="match status" value="1"/>
</dbReference>
<evidence type="ECO:0000259" key="2">
    <source>
        <dbReference type="PROSITE" id="PS50887"/>
    </source>
</evidence>
<sequence length="587" mass="66622">MTAVSLMEYVRNTQTQRELAARNMEKMHERLVNVFSIAPAAMFVADSQGNFIEYNRHFENEFLQDKGEPFFDFLKKPAIKALREKDTGAQSINREEIRVGLGSGQVRWFELIWSCESEDMVGVVSDFTSRKDRELALHHQATHDDLTGALNRRGLEWAIQLKLDKGVDHLQLYHLDVKRFRHVILAYGLSFSDRVLKALYTELYRYMCAFADLCRLHIDQFVVLVSDDQAQDAAEAFERFRTRLKSSPFWIDNRQVMIDMVTCKVHFDGHAEMNDMLDALDETVRESKIIAKSKPHMDHQEFSVDQTLQFLDRARAVGRLGLQELPRQLCMAWQPILSLERPDGHLYAESLLRIRGDDGVLKSAGYLIDACVQAGQTALLDSWVLNTTISYLERNLEALQHLDAVAVNVSPNSLNDEFFLEDTIALINAHRGVARKVCLEITEVGAVVNLKAVQDFIYRVRALGVRIALDDFGAGYSNFRYAIDLHADVIKIDGSIIQQIAQGTESLAVARAISALSQDLGCKCVAEWVEDEHTLGLLGEIEVDYAQGFFISPAIDPDLFLYKRSVVEVLEGSPQQSRLLARYQLDD</sequence>
<dbReference type="EMBL" id="BSOJ01000015">
    <property type="protein sequence ID" value="GLR26449.1"/>
    <property type="molecule type" value="Genomic_DNA"/>
</dbReference>
<dbReference type="PANTHER" id="PTHR33121">
    <property type="entry name" value="CYCLIC DI-GMP PHOSPHODIESTERASE PDEF"/>
    <property type="match status" value="1"/>
</dbReference>
<reference evidence="4" key="1">
    <citation type="journal article" date="2019" name="Int. J. Syst. Evol. Microbiol.">
        <title>The Global Catalogue of Microorganisms (GCM) 10K type strain sequencing project: providing services to taxonomists for standard genome sequencing and annotation.</title>
        <authorList>
            <consortium name="The Broad Institute Genomics Platform"/>
            <consortium name="The Broad Institute Genome Sequencing Center for Infectious Disease"/>
            <person name="Wu L."/>
            <person name="Ma J."/>
        </authorList>
    </citation>
    <scope>NUCLEOTIDE SEQUENCE [LARGE SCALE GENOMIC DNA]</scope>
    <source>
        <strain evidence="4">NBRC 105857</strain>
    </source>
</reference>
<dbReference type="NCBIfam" id="TIGR00254">
    <property type="entry name" value="GGDEF"/>
    <property type="match status" value="1"/>
</dbReference>
<dbReference type="InterPro" id="IPR000160">
    <property type="entry name" value="GGDEF_dom"/>
</dbReference>
<dbReference type="InterPro" id="IPR050706">
    <property type="entry name" value="Cyclic-di-GMP_PDE-like"/>
</dbReference>
<evidence type="ECO:0008006" key="5">
    <source>
        <dbReference type="Google" id="ProtNLM"/>
    </source>
</evidence>
<dbReference type="SMART" id="SM00052">
    <property type="entry name" value="EAL"/>
    <property type="match status" value="1"/>
</dbReference>
<dbReference type="SUPFAM" id="SSF55073">
    <property type="entry name" value="Nucleotide cyclase"/>
    <property type="match status" value="1"/>
</dbReference>
<feature type="domain" description="GGDEF" evidence="2">
    <location>
        <begin position="168"/>
        <end position="300"/>
    </location>
</feature>
<protein>
    <recommendedName>
        <fullName evidence="5">EAL domain-containing protein</fullName>
    </recommendedName>
</protein>
<accession>A0ABQ5YUL6</accession>
<dbReference type="InterPro" id="IPR043128">
    <property type="entry name" value="Rev_trsase/Diguanyl_cyclase"/>
</dbReference>
<evidence type="ECO:0000313" key="4">
    <source>
        <dbReference type="Proteomes" id="UP001156664"/>
    </source>
</evidence>
<organism evidence="3 4">
    <name type="scientific">Limnobacter litoralis</name>
    <dbReference type="NCBI Taxonomy" id="481366"/>
    <lineage>
        <taxon>Bacteria</taxon>
        <taxon>Pseudomonadati</taxon>
        <taxon>Pseudomonadota</taxon>
        <taxon>Betaproteobacteria</taxon>
        <taxon>Burkholderiales</taxon>
        <taxon>Burkholderiaceae</taxon>
        <taxon>Limnobacter</taxon>
    </lineage>
</organism>
<keyword evidence="4" id="KW-1185">Reference proteome</keyword>
<dbReference type="InterPro" id="IPR001633">
    <property type="entry name" value="EAL_dom"/>
</dbReference>
<dbReference type="Pfam" id="PF00563">
    <property type="entry name" value="EAL"/>
    <property type="match status" value="1"/>
</dbReference>
<dbReference type="PROSITE" id="PS50887">
    <property type="entry name" value="GGDEF"/>
    <property type="match status" value="1"/>
</dbReference>
<dbReference type="RefSeq" id="WP_284281033.1">
    <property type="nucleotide sequence ID" value="NZ_BSOJ01000015.1"/>
</dbReference>
<dbReference type="Gene3D" id="3.30.70.270">
    <property type="match status" value="1"/>
</dbReference>
<dbReference type="InterPro" id="IPR029787">
    <property type="entry name" value="Nucleotide_cyclase"/>
</dbReference>
<name>A0ABQ5YUL6_9BURK</name>
<dbReference type="Gene3D" id="3.20.20.450">
    <property type="entry name" value="EAL domain"/>
    <property type="match status" value="1"/>
</dbReference>
<dbReference type="CDD" id="cd01948">
    <property type="entry name" value="EAL"/>
    <property type="match status" value="1"/>
</dbReference>
<dbReference type="InterPro" id="IPR035965">
    <property type="entry name" value="PAS-like_dom_sf"/>
</dbReference>
<gene>
    <name evidence="3" type="ORF">GCM10007875_15390</name>
</gene>
<dbReference type="Gene3D" id="3.30.450.20">
    <property type="entry name" value="PAS domain"/>
    <property type="match status" value="1"/>
</dbReference>
<dbReference type="SUPFAM" id="SSF141868">
    <property type="entry name" value="EAL domain-like"/>
    <property type="match status" value="1"/>
</dbReference>
<proteinExistence type="predicted"/>
<feature type="domain" description="EAL" evidence="1">
    <location>
        <begin position="311"/>
        <end position="568"/>
    </location>
</feature>
<dbReference type="InterPro" id="IPR035919">
    <property type="entry name" value="EAL_sf"/>
</dbReference>
<dbReference type="SMART" id="SM00267">
    <property type="entry name" value="GGDEF"/>
    <property type="match status" value="1"/>
</dbReference>
<comment type="caution">
    <text evidence="3">The sequence shown here is derived from an EMBL/GenBank/DDBJ whole genome shotgun (WGS) entry which is preliminary data.</text>
</comment>